<reference evidence="1" key="1">
    <citation type="submission" date="2020-07" db="EMBL/GenBank/DDBJ databases">
        <title>Highly diverse flavobacterial phages as mortality factor during North Sea spring blooms.</title>
        <authorList>
            <person name="Bartlau N."/>
            <person name="Wichels A."/>
            <person name="Krohne G."/>
            <person name="Adriaenssens E.M."/>
            <person name="Heins A."/>
            <person name="Fuchs B.M."/>
            <person name="Amann R."/>
            <person name="Moraru C."/>
        </authorList>
    </citation>
    <scope>NUCLEOTIDE SEQUENCE</scope>
</reference>
<keyword evidence="2" id="KW-1185">Reference proteome</keyword>
<organism evidence="1 2">
    <name type="scientific">Tenacibaculum phage Gundel_1</name>
    <dbReference type="NCBI Taxonomy" id="2745672"/>
    <lineage>
        <taxon>Viruses</taxon>
        <taxon>Duplodnaviria</taxon>
        <taxon>Heunggongvirae</taxon>
        <taxon>Uroviricota</taxon>
        <taxon>Caudoviricetes</taxon>
        <taxon>Pachyviridae</taxon>
        <taxon>Gundelvirus</taxon>
        <taxon>Gundelvirus Gundel</taxon>
    </lineage>
</organism>
<dbReference type="Proteomes" id="UP000693868">
    <property type="component" value="Segment"/>
</dbReference>
<proteinExistence type="predicted"/>
<name>A0A8E4ZMU1_9CAUD</name>
<dbReference type="EMBL" id="MT732474">
    <property type="protein sequence ID" value="QQV91445.1"/>
    <property type="molecule type" value="Genomic_DNA"/>
</dbReference>
<protein>
    <submittedName>
        <fullName evidence="1">Uncharacterized protein</fullName>
    </submittedName>
</protein>
<accession>A0A8E4ZMU1</accession>
<gene>
    <name evidence="1" type="ORF">Gundel1_15</name>
</gene>
<evidence type="ECO:0000313" key="1">
    <source>
        <dbReference type="EMBL" id="QQV91445.1"/>
    </source>
</evidence>
<sequence length="75" mass="8734">MADFYSINGYWKDDKTEFKELIVSEMDGCFEGIEPYSDDDIFFYGLSESNLLEAIELKEETAHDFVITSFTKIIQ</sequence>
<evidence type="ECO:0000313" key="2">
    <source>
        <dbReference type="Proteomes" id="UP000693868"/>
    </source>
</evidence>